<dbReference type="AlphaFoldDB" id="A0A202ED94"/>
<protein>
    <submittedName>
        <fullName evidence="2">Uncharacterized protein</fullName>
    </submittedName>
</protein>
<comment type="caution">
    <text evidence="2">The sequence shown here is derived from an EMBL/GenBank/DDBJ whole genome shotgun (WGS) entry which is preliminary data.</text>
</comment>
<feature type="transmembrane region" description="Helical" evidence="1">
    <location>
        <begin position="395"/>
        <end position="418"/>
    </location>
</feature>
<feature type="transmembrane region" description="Helical" evidence="1">
    <location>
        <begin position="36"/>
        <end position="56"/>
    </location>
</feature>
<organism evidence="2 3">
    <name type="scientific">Natronolimnobius baerhuensis</name>
    <dbReference type="NCBI Taxonomy" id="253108"/>
    <lineage>
        <taxon>Archaea</taxon>
        <taxon>Methanobacteriati</taxon>
        <taxon>Methanobacteriota</taxon>
        <taxon>Stenosarchaea group</taxon>
        <taxon>Halobacteria</taxon>
        <taxon>Halobacteriales</taxon>
        <taxon>Natrialbaceae</taxon>
        <taxon>Natronolimnobius</taxon>
    </lineage>
</organism>
<sequence length="496" mass="51671">MSAVTRLAGGQTTTWRLFTTLVREEWRLHVRLFGGWRFAGFPLVIAALAIGGVVALETTGTDATTIVTGLHVLALGFGLYSGTAAFAGSSMLENVFGRLSLVLSTAETLPLSRRRLLGLFLLKDLLFYGLVVVAPMALAAVPLAAAGDLSFRALLEIPALWLSLGLVFAAGMTVTVALIAARSRSVPVWIIGLSVVILALGLWTTGLLEPARGLLVPVSGSLATAGGLALATAIASVTAVAAFDPTDGRPAQREATSARFGQLRERLPTGTRTDALVAKSLLDLTRSAGGVWKPFVSAGILFALVVGLVGVVESITGIEPAPGILFGGVLGLSAFTTYNWLTQFDSLEAYRIYPVSVTDVFRAKRIAFVLVGAPAVAVPYLAAVLWYGATPLDAAVGAVLLAGYGLYYYGLTVAVAGFDPNEFLFDSVRFTGFTVGIAIPLVPALVAGFVTPSPTPILAVGLAGAGLVCGALGYILSSRAGPRWERRYREGNESAS</sequence>
<name>A0A202ED94_9EURY</name>
<reference evidence="2 3" key="1">
    <citation type="submission" date="2017-02" db="EMBL/GenBank/DDBJ databases">
        <title>Natronthermophilus aegyptiacus gen. nov.,sp. nov., an aerobic, extremely halophilic alkalithermophilic archaeon isolated from the athalassohaline Wadi An Natrun, Egypt.</title>
        <authorList>
            <person name="Zhao B."/>
        </authorList>
    </citation>
    <scope>NUCLEOTIDE SEQUENCE [LARGE SCALE GENOMIC DNA]</scope>
    <source>
        <strain evidence="2 3">CGMCC 1.3597</strain>
    </source>
</reference>
<evidence type="ECO:0000313" key="2">
    <source>
        <dbReference type="EMBL" id="OVE86195.1"/>
    </source>
</evidence>
<feature type="transmembrane region" description="Helical" evidence="1">
    <location>
        <begin position="125"/>
        <end position="147"/>
    </location>
</feature>
<keyword evidence="1" id="KW-0812">Transmembrane</keyword>
<feature type="transmembrane region" description="Helical" evidence="1">
    <location>
        <begin position="430"/>
        <end position="451"/>
    </location>
</feature>
<feature type="transmembrane region" description="Helical" evidence="1">
    <location>
        <begin position="220"/>
        <end position="243"/>
    </location>
</feature>
<accession>A0A202ED94</accession>
<evidence type="ECO:0000313" key="3">
    <source>
        <dbReference type="Proteomes" id="UP000196084"/>
    </source>
</evidence>
<proteinExistence type="predicted"/>
<feature type="transmembrane region" description="Helical" evidence="1">
    <location>
        <begin position="457"/>
        <end position="477"/>
    </location>
</feature>
<keyword evidence="1" id="KW-1133">Transmembrane helix</keyword>
<dbReference type="Proteomes" id="UP000196084">
    <property type="component" value="Unassembled WGS sequence"/>
</dbReference>
<gene>
    <name evidence="2" type="ORF">B2G88_05255</name>
</gene>
<dbReference type="RefSeq" id="WP_054863533.1">
    <property type="nucleotide sequence ID" value="NZ_MWPH01000001.1"/>
</dbReference>
<feature type="transmembrane region" description="Helical" evidence="1">
    <location>
        <begin position="188"/>
        <end position="208"/>
    </location>
</feature>
<dbReference type="EMBL" id="MWPH01000001">
    <property type="protein sequence ID" value="OVE86195.1"/>
    <property type="molecule type" value="Genomic_DNA"/>
</dbReference>
<feature type="transmembrane region" description="Helical" evidence="1">
    <location>
        <begin position="366"/>
        <end position="389"/>
    </location>
</feature>
<feature type="transmembrane region" description="Helical" evidence="1">
    <location>
        <begin position="321"/>
        <end position="341"/>
    </location>
</feature>
<keyword evidence="1" id="KW-0472">Membrane</keyword>
<keyword evidence="3" id="KW-1185">Reference proteome</keyword>
<dbReference type="OrthoDB" id="107643at2157"/>
<feature type="transmembrane region" description="Helical" evidence="1">
    <location>
        <begin position="295"/>
        <end position="315"/>
    </location>
</feature>
<evidence type="ECO:0000256" key="1">
    <source>
        <dbReference type="SAM" id="Phobius"/>
    </source>
</evidence>
<feature type="transmembrane region" description="Helical" evidence="1">
    <location>
        <begin position="68"/>
        <end position="89"/>
    </location>
</feature>
<feature type="transmembrane region" description="Helical" evidence="1">
    <location>
        <begin position="159"/>
        <end position="181"/>
    </location>
</feature>